<dbReference type="SUPFAM" id="SSF48726">
    <property type="entry name" value="Immunoglobulin"/>
    <property type="match status" value="4"/>
</dbReference>
<keyword evidence="1" id="KW-0732">Signal</keyword>
<dbReference type="InterPro" id="IPR007110">
    <property type="entry name" value="Ig-like_dom"/>
</dbReference>
<dbReference type="GO" id="GO:0007156">
    <property type="term" value="P:homophilic cell adhesion via plasma membrane adhesion molecules"/>
    <property type="evidence" value="ECO:0007669"/>
    <property type="project" value="TreeGrafter"/>
</dbReference>
<evidence type="ECO:0000256" key="2">
    <source>
        <dbReference type="ARBA" id="ARBA00023157"/>
    </source>
</evidence>
<gene>
    <name evidence="5" type="ORF">PMEA_00032560</name>
</gene>
<accession>A0AAU9XXE0</accession>
<dbReference type="Pfam" id="PF13927">
    <property type="entry name" value="Ig_3"/>
    <property type="match status" value="2"/>
</dbReference>
<reference evidence="5 6" key="1">
    <citation type="submission" date="2022-05" db="EMBL/GenBank/DDBJ databases">
        <authorList>
            <consortium name="Genoscope - CEA"/>
            <person name="William W."/>
        </authorList>
    </citation>
    <scope>NUCLEOTIDE SEQUENCE [LARGE SCALE GENOMIC DNA]</scope>
</reference>
<feature type="domain" description="Ig-like" evidence="4">
    <location>
        <begin position="324"/>
        <end position="413"/>
    </location>
</feature>
<dbReference type="PANTHER" id="PTHR45080">
    <property type="entry name" value="CONTACTIN 5"/>
    <property type="match status" value="1"/>
</dbReference>
<dbReference type="PANTHER" id="PTHR45080:SF8">
    <property type="entry name" value="IG-LIKE DOMAIN-CONTAINING PROTEIN"/>
    <property type="match status" value="1"/>
</dbReference>
<dbReference type="SMART" id="SM00408">
    <property type="entry name" value="IGc2"/>
    <property type="match status" value="3"/>
</dbReference>
<feature type="domain" description="Ig-like" evidence="4">
    <location>
        <begin position="119"/>
        <end position="207"/>
    </location>
</feature>
<dbReference type="CDD" id="cd00096">
    <property type="entry name" value="Ig"/>
    <property type="match status" value="2"/>
</dbReference>
<dbReference type="InterPro" id="IPR003599">
    <property type="entry name" value="Ig_sub"/>
</dbReference>
<keyword evidence="2" id="KW-1015">Disulfide bond</keyword>
<dbReference type="EMBL" id="CALNXJ010000076">
    <property type="protein sequence ID" value="CAH3160591.1"/>
    <property type="molecule type" value="Genomic_DNA"/>
</dbReference>
<dbReference type="GO" id="GO:0005886">
    <property type="term" value="C:plasma membrane"/>
    <property type="evidence" value="ECO:0007669"/>
    <property type="project" value="TreeGrafter"/>
</dbReference>
<evidence type="ECO:0000256" key="1">
    <source>
        <dbReference type="ARBA" id="ARBA00022729"/>
    </source>
</evidence>
<keyword evidence="6" id="KW-1185">Reference proteome</keyword>
<dbReference type="PROSITE" id="PS50835">
    <property type="entry name" value="IG_LIKE"/>
    <property type="match status" value="4"/>
</dbReference>
<dbReference type="FunFam" id="2.60.40.10:FF:000107">
    <property type="entry name" value="Myosin, light chain kinase a"/>
    <property type="match status" value="1"/>
</dbReference>
<dbReference type="GO" id="GO:0043025">
    <property type="term" value="C:neuronal cell body"/>
    <property type="evidence" value="ECO:0007669"/>
    <property type="project" value="TreeGrafter"/>
</dbReference>
<dbReference type="Gene3D" id="2.60.40.10">
    <property type="entry name" value="Immunoglobulins"/>
    <property type="match status" value="4"/>
</dbReference>
<keyword evidence="3" id="KW-0393">Immunoglobulin domain</keyword>
<comment type="caution">
    <text evidence="5">The sequence shown here is derived from an EMBL/GenBank/DDBJ whole genome shotgun (WGS) entry which is preliminary data.</text>
</comment>
<evidence type="ECO:0000256" key="3">
    <source>
        <dbReference type="ARBA" id="ARBA00023319"/>
    </source>
</evidence>
<dbReference type="InterPro" id="IPR036179">
    <property type="entry name" value="Ig-like_dom_sf"/>
</dbReference>
<dbReference type="SMART" id="SM00409">
    <property type="entry name" value="IG"/>
    <property type="match status" value="4"/>
</dbReference>
<dbReference type="InterPro" id="IPR050958">
    <property type="entry name" value="Cell_Adh-Cytoskel_Orgn"/>
</dbReference>
<evidence type="ECO:0000313" key="6">
    <source>
        <dbReference type="Proteomes" id="UP001159428"/>
    </source>
</evidence>
<dbReference type="Pfam" id="PF07679">
    <property type="entry name" value="I-set"/>
    <property type="match status" value="1"/>
</dbReference>
<protein>
    <recommendedName>
        <fullName evidence="4">Ig-like domain-containing protein</fullName>
    </recommendedName>
</protein>
<feature type="non-terminal residue" evidence="5">
    <location>
        <position position="1"/>
    </location>
</feature>
<name>A0AAU9XXE0_9CNID</name>
<dbReference type="GO" id="GO:0050808">
    <property type="term" value="P:synapse organization"/>
    <property type="evidence" value="ECO:0007669"/>
    <property type="project" value="TreeGrafter"/>
</dbReference>
<evidence type="ECO:0000259" key="4">
    <source>
        <dbReference type="PROSITE" id="PS50835"/>
    </source>
</evidence>
<feature type="non-terminal residue" evidence="5">
    <location>
        <position position="419"/>
    </location>
</feature>
<dbReference type="GO" id="GO:0008046">
    <property type="term" value="F:axon guidance receptor activity"/>
    <property type="evidence" value="ECO:0007669"/>
    <property type="project" value="TreeGrafter"/>
</dbReference>
<feature type="domain" description="Ig-like" evidence="4">
    <location>
        <begin position="212"/>
        <end position="304"/>
    </location>
</feature>
<dbReference type="InterPro" id="IPR013783">
    <property type="entry name" value="Ig-like_fold"/>
</dbReference>
<sequence>ILASSNLPTVEMNNLEFPNEHVLPTGYNITVVCTSNHPAKSDHKSYLPYWIQYFFNDVYKRESSCGGGNSDSDYELSKVCKYFIQNATEDNSGTYTCISRNSYGCTMKAMALMFKEPSPPLFTHHQPREVDFLKSSKAKLSCNASGVPLPSITWFKDGNSLSSSSVIGSKSYSILNFESVHPHDQGQYWCEANNTEGQSRSAPVNLTVVWKPAFYIHPQDTTVYLDDDATTVTVNLSCAANGSPLPVISWLKNNSKVDDDAVIRSQNISILTVEINEGTEKHFRYRCVAKNSLGNTSSQEATLMIAKRDEERLPMEGIVKGESPFYLQPRSIKAIAGDHVNFVCAIEGSPVSQIVWLKDGSANVDGNTDYYSGEQSATSVLKIYPVSERHVGRYSCEATRFAGTAISREAVLVITGKDE</sequence>
<dbReference type="InterPro" id="IPR003598">
    <property type="entry name" value="Ig_sub2"/>
</dbReference>
<proteinExistence type="predicted"/>
<feature type="domain" description="Ig-like" evidence="4">
    <location>
        <begin position="8"/>
        <end position="113"/>
    </location>
</feature>
<organism evidence="5 6">
    <name type="scientific">Pocillopora meandrina</name>
    <dbReference type="NCBI Taxonomy" id="46732"/>
    <lineage>
        <taxon>Eukaryota</taxon>
        <taxon>Metazoa</taxon>
        <taxon>Cnidaria</taxon>
        <taxon>Anthozoa</taxon>
        <taxon>Hexacorallia</taxon>
        <taxon>Scleractinia</taxon>
        <taxon>Astrocoeniina</taxon>
        <taxon>Pocilloporidae</taxon>
        <taxon>Pocillopora</taxon>
    </lineage>
</organism>
<dbReference type="GO" id="GO:0030424">
    <property type="term" value="C:axon"/>
    <property type="evidence" value="ECO:0007669"/>
    <property type="project" value="TreeGrafter"/>
</dbReference>
<evidence type="ECO:0000313" key="5">
    <source>
        <dbReference type="EMBL" id="CAH3160591.1"/>
    </source>
</evidence>
<dbReference type="AlphaFoldDB" id="A0AAU9XXE0"/>
<dbReference type="Proteomes" id="UP001159428">
    <property type="component" value="Unassembled WGS sequence"/>
</dbReference>
<dbReference type="InterPro" id="IPR013098">
    <property type="entry name" value="Ig_I-set"/>
</dbReference>